<proteinExistence type="predicted"/>
<gene>
    <name evidence="1" type="ORF">C900_00588</name>
</gene>
<reference evidence="1 2" key="1">
    <citation type="submission" date="2012-12" db="EMBL/GenBank/DDBJ databases">
        <title>Genome assembly of Fulvivirga imtechensis AK7.</title>
        <authorList>
            <person name="Nupur N."/>
            <person name="Khatri I."/>
            <person name="Kumar R."/>
            <person name="Subramanian S."/>
            <person name="Pinnaka A."/>
        </authorList>
    </citation>
    <scope>NUCLEOTIDE SEQUENCE [LARGE SCALE GENOMIC DNA]</scope>
    <source>
        <strain evidence="1 2">AK7</strain>
    </source>
</reference>
<dbReference type="Proteomes" id="UP000011135">
    <property type="component" value="Unassembled WGS sequence"/>
</dbReference>
<accession>L8JL89</accession>
<evidence type="ECO:0000313" key="2">
    <source>
        <dbReference type="Proteomes" id="UP000011135"/>
    </source>
</evidence>
<organism evidence="1 2">
    <name type="scientific">Fulvivirga imtechensis AK7</name>
    <dbReference type="NCBI Taxonomy" id="1237149"/>
    <lineage>
        <taxon>Bacteria</taxon>
        <taxon>Pseudomonadati</taxon>
        <taxon>Bacteroidota</taxon>
        <taxon>Cytophagia</taxon>
        <taxon>Cytophagales</taxon>
        <taxon>Fulvivirgaceae</taxon>
        <taxon>Fulvivirga</taxon>
    </lineage>
</organism>
<dbReference type="EMBL" id="AMZN01000128">
    <property type="protein sequence ID" value="ELR68234.1"/>
    <property type="molecule type" value="Genomic_DNA"/>
</dbReference>
<dbReference type="AlphaFoldDB" id="L8JL89"/>
<protein>
    <submittedName>
        <fullName evidence="1">Uncharacterized protein</fullName>
    </submittedName>
</protein>
<dbReference type="OrthoDB" id="9852494at2"/>
<dbReference type="RefSeq" id="WP_009583489.1">
    <property type="nucleotide sequence ID" value="NZ_AMZN01000128.1"/>
</dbReference>
<name>L8JL89_9BACT</name>
<dbReference type="PROSITE" id="PS51257">
    <property type="entry name" value="PROKAR_LIPOPROTEIN"/>
    <property type="match status" value="1"/>
</dbReference>
<sequence length="136" mass="15502">MVRTTYLPVIFFLILASCINGKKQATRYDYQSISEAKLPAPVEYSFSADSTYVLALNEKKGTPKHPQNNIRYLVHDLTTNKLVLEDGLDNGSVSFHSDHELKIVLIPGIMKADQSLDDHTYIYDLRTKEKRLLSQQ</sequence>
<comment type="caution">
    <text evidence="1">The sequence shown here is derived from an EMBL/GenBank/DDBJ whole genome shotgun (WGS) entry which is preliminary data.</text>
</comment>
<evidence type="ECO:0000313" key="1">
    <source>
        <dbReference type="EMBL" id="ELR68234.1"/>
    </source>
</evidence>
<dbReference type="STRING" id="1237149.C900_00588"/>
<dbReference type="eggNOG" id="ENOG502ZTJ2">
    <property type="taxonomic scope" value="Bacteria"/>
</dbReference>
<keyword evidence="2" id="KW-1185">Reference proteome</keyword>